<protein>
    <submittedName>
        <fullName evidence="2">Uncharacterized protein</fullName>
    </submittedName>
</protein>
<evidence type="ECO:0000313" key="2">
    <source>
        <dbReference type="EMBL" id="KAK3350289.1"/>
    </source>
</evidence>
<organism evidence="2 3">
    <name type="scientific">Lasiosphaeria hispida</name>
    <dbReference type="NCBI Taxonomy" id="260671"/>
    <lineage>
        <taxon>Eukaryota</taxon>
        <taxon>Fungi</taxon>
        <taxon>Dikarya</taxon>
        <taxon>Ascomycota</taxon>
        <taxon>Pezizomycotina</taxon>
        <taxon>Sordariomycetes</taxon>
        <taxon>Sordariomycetidae</taxon>
        <taxon>Sordariales</taxon>
        <taxon>Lasiosphaeriaceae</taxon>
        <taxon>Lasiosphaeria</taxon>
    </lineage>
</organism>
<evidence type="ECO:0000313" key="3">
    <source>
        <dbReference type="Proteomes" id="UP001275084"/>
    </source>
</evidence>
<reference evidence="2" key="2">
    <citation type="submission" date="2023-06" db="EMBL/GenBank/DDBJ databases">
        <authorList>
            <consortium name="Lawrence Berkeley National Laboratory"/>
            <person name="Haridas S."/>
            <person name="Hensen N."/>
            <person name="Bonometti L."/>
            <person name="Westerberg I."/>
            <person name="Brannstrom I.O."/>
            <person name="Guillou S."/>
            <person name="Cros-Aarteil S."/>
            <person name="Calhoun S."/>
            <person name="Kuo A."/>
            <person name="Mondo S."/>
            <person name="Pangilinan J."/>
            <person name="Riley R."/>
            <person name="Labutti K."/>
            <person name="Andreopoulos B."/>
            <person name="Lipzen A."/>
            <person name="Chen C."/>
            <person name="Yanf M."/>
            <person name="Daum C."/>
            <person name="Ng V."/>
            <person name="Clum A."/>
            <person name="Steindorff A."/>
            <person name="Ohm R."/>
            <person name="Martin F."/>
            <person name="Silar P."/>
            <person name="Natvig D."/>
            <person name="Lalanne C."/>
            <person name="Gautier V."/>
            <person name="Ament-Velasquez S.L."/>
            <person name="Kruys A."/>
            <person name="Hutchinson M.I."/>
            <person name="Powell A.J."/>
            <person name="Barry K."/>
            <person name="Miller A.N."/>
            <person name="Grigoriev I.V."/>
            <person name="Debuchy R."/>
            <person name="Gladieux P."/>
            <person name="Thoren M.H."/>
            <person name="Johannesson H."/>
        </authorList>
    </citation>
    <scope>NUCLEOTIDE SEQUENCE</scope>
    <source>
        <strain evidence="2">CBS 955.72</strain>
    </source>
</reference>
<evidence type="ECO:0000256" key="1">
    <source>
        <dbReference type="SAM" id="MobiDB-lite"/>
    </source>
</evidence>
<comment type="caution">
    <text evidence="2">The sequence shown here is derived from an EMBL/GenBank/DDBJ whole genome shotgun (WGS) entry which is preliminary data.</text>
</comment>
<dbReference type="AlphaFoldDB" id="A0AAJ0MD49"/>
<feature type="compositionally biased region" description="Polar residues" evidence="1">
    <location>
        <begin position="922"/>
        <end position="931"/>
    </location>
</feature>
<dbReference type="EMBL" id="JAUIQD010000005">
    <property type="protein sequence ID" value="KAK3350289.1"/>
    <property type="molecule type" value="Genomic_DNA"/>
</dbReference>
<sequence length="969" mass="108998">MRSEQVDFEWLADLSRWQCFTTCELSRPAKSLDFGNEGFTASLTDWHELLQLTRPDSTCGMVFLRGRFPDNAASILSRAQRRDDCGSKDTFGTRLLPPRSVSDVELGERKVQGWVNFRWPYTQYELVRRHPKTGDVLGTGSCESISFVSKGTVFQITRLKWGQGSSLREYDADAAHSSAATARVRVGGSARFGCPCSSTDTEASQKDAFTISPPGLVVSCNSAKYRTRFEIGISVNSEDLMLTLSPSSPRSVEGRWVDLSSEHHIDLAVGEPNYIVSTYALRNDEEDSELDLDTALPEDLLGYLGVSRESANMTDRLWTALCATNYEAAEAVEFCIVGRCVEQILGVTSVPVQHPSRPRSEHPGMPETALIGNIMTYQYVDVQSMFFQIRVLVKLHYFIKTRKLEPDLLQPYCHLDRIRDMYLIRLEEAIRASVTWLFMTDLKPVRLLLAVHSVPAEEASENTARDQRLAICAPQRDAKYWDLSYNRGCYASMAGWLVFRVCPEAVTARFIKDVVLPNLPVAYEAGIDRDKRNRQPTSKSNVLHWLHFSCILLLQDELGWEENELPESVNRSDLDLANLHETQERFEKQVSRLKTSSADSWSIEHEELDRVLLLAEEMGLDRLRSKRSHSLAVSRVMQTRKRIKDRRRTAKFSTGPKQWMAARGLSNGPWELMCTNHESYLRVAGEADVIPARDRLFEFLLSDYSFMASWDRADTNMVGRWWSIQPVAMICATLLDLKLEGKLQAAKALDPSLEGPVGDEMGQSVPNLRAETILLDVSGANASAFARGTAATQAVLIQALAQQVRQSTDGAGPVKEFDWITRKPSTIYYPAYATQSLDDTPEIYGHAQTRDVRLRRSLQHYLESHGAKDITESPGYTISNVNSYIPQRDLCLMDLFDVFQSSDFEFHTERRRCGPPSVSGERLSSTHSNSGAHGIADDSTLSSYETVIHSLSDSVCMRRLVFDSAANVM</sequence>
<dbReference type="Proteomes" id="UP001275084">
    <property type="component" value="Unassembled WGS sequence"/>
</dbReference>
<name>A0AAJ0MD49_9PEZI</name>
<gene>
    <name evidence="2" type="ORF">B0T25DRAFT_458542</name>
</gene>
<proteinExistence type="predicted"/>
<accession>A0AAJ0MD49</accession>
<keyword evidence="3" id="KW-1185">Reference proteome</keyword>
<feature type="region of interest" description="Disordered" evidence="1">
    <location>
        <begin position="910"/>
        <end position="936"/>
    </location>
</feature>
<reference evidence="2" key="1">
    <citation type="journal article" date="2023" name="Mol. Phylogenet. Evol.">
        <title>Genome-scale phylogeny and comparative genomics of the fungal order Sordariales.</title>
        <authorList>
            <person name="Hensen N."/>
            <person name="Bonometti L."/>
            <person name="Westerberg I."/>
            <person name="Brannstrom I.O."/>
            <person name="Guillou S."/>
            <person name="Cros-Aarteil S."/>
            <person name="Calhoun S."/>
            <person name="Haridas S."/>
            <person name="Kuo A."/>
            <person name="Mondo S."/>
            <person name="Pangilinan J."/>
            <person name="Riley R."/>
            <person name="LaButti K."/>
            <person name="Andreopoulos B."/>
            <person name="Lipzen A."/>
            <person name="Chen C."/>
            <person name="Yan M."/>
            <person name="Daum C."/>
            <person name="Ng V."/>
            <person name="Clum A."/>
            <person name="Steindorff A."/>
            <person name="Ohm R.A."/>
            <person name="Martin F."/>
            <person name="Silar P."/>
            <person name="Natvig D.O."/>
            <person name="Lalanne C."/>
            <person name="Gautier V."/>
            <person name="Ament-Velasquez S.L."/>
            <person name="Kruys A."/>
            <person name="Hutchinson M.I."/>
            <person name="Powell A.J."/>
            <person name="Barry K."/>
            <person name="Miller A.N."/>
            <person name="Grigoriev I.V."/>
            <person name="Debuchy R."/>
            <person name="Gladieux P."/>
            <person name="Hiltunen Thoren M."/>
            <person name="Johannesson H."/>
        </authorList>
    </citation>
    <scope>NUCLEOTIDE SEQUENCE</scope>
    <source>
        <strain evidence="2">CBS 955.72</strain>
    </source>
</reference>